<organism evidence="1 2">
    <name type="scientific">Photobacterium damselae</name>
    <dbReference type="NCBI Taxonomy" id="38293"/>
    <lineage>
        <taxon>Bacteria</taxon>
        <taxon>Pseudomonadati</taxon>
        <taxon>Pseudomonadota</taxon>
        <taxon>Gammaproteobacteria</taxon>
        <taxon>Vibrionales</taxon>
        <taxon>Vibrionaceae</taxon>
        <taxon>Photobacterium</taxon>
    </lineage>
</organism>
<accession>A0A2T3QIN1</accession>
<evidence type="ECO:0000313" key="1">
    <source>
        <dbReference type="EMBL" id="SPY44131.1"/>
    </source>
</evidence>
<proteinExistence type="predicted"/>
<name>A0A2T3QIN1_PHODM</name>
<dbReference type="AlphaFoldDB" id="A0A2T3QIN1"/>
<gene>
    <name evidence="1" type="ORF">NCTC11647_03068</name>
</gene>
<dbReference type="RefSeq" id="WP_005305952.1">
    <property type="nucleotide sequence ID" value="NZ_PYOG01000014.1"/>
</dbReference>
<reference evidence="1 2" key="1">
    <citation type="submission" date="2018-06" db="EMBL/GenBank/DDBJ databases">
        <authorList>
            <consortium name="Pathogen Informatics"/>
            <person name="Doyle S."/>
        </authorList>
    </citation>
    <scope>NUCLEOTIDE SEQUENCE [LARGE SCALE GENOMIC DNA]</scope>
    <source>
        <strain evidence="1 2">NCTC11647</strain>
    </source>
</reference>
<dbReference type="Proteomes" id="UP000251647">
    <property type="component" value="Unassembled WGS sequence"/>
</dbReference>
<sequence length="184" mass="20511">MYHKGSMLFGICILSVIPQVSFANSNMYTLTESSQGISELFENQSSNAMSGQDELKTFKLKEITTHEGNVEYRFIPVVVSKPSHKWIEAEGVYSIDSSDTQKNCSELDSFGATWRAPTATEIQAALSYDTDLRAIIEKLPGDDIIKGYVDIGEWYYIRSNHTGGAIDKNMGDGDPRPTICYLDM</sequence>
<protein>
    <submittedName>
        <fullName evidence="1">Uncharacterized protein</fullName>
    </submittedName>
</protein>
<evidence type="ECO:0000313" key="2">
    <source>
        <dbReference type="Proteomes" id="UP000251647"/>
    </source>
</evidence>
<dbReference type="EMBL" id="UATL01000005">
    <property type="protein sequence ID" value="SPY44131.1"/>
    <property type="molecule type" value="Genomic_DNA"/>
</dbReference>